<gene>
    <name evidence="2" type="ORF">KP79_PYT05036</name>
</gene>
<dbReference type="EMBL" id="NEDP02000931">
    <property type="protein sequence ID" value="OWF54717.1"/>
    <property type="molecule type" value="Genomic_DNA"/>
</dbReference>
<feature type="compositionally biased region" description="Basic residues" evidence="1">
    <location>
        <begin position="123"/>
        <end position="138"/>
    </location>
</feature>
<accession>A0A210R197</accession>
<dbReference type="AlphaFoldDB" id="A0A210R197"/>
<proteinExistence type="predicted"/>
<feature type="region of interest" description="Disordered" evidence="1">
    <location>
        <begin position="106"/>
        <end position="142"/>
    </location>
</feature>
<name>A0A210R197_MIZYE</name>
<dbReference type="Proteomes" id="UP000242188">
    <property type="component" value="Unassembled WGS sequence"/>
</dbReference>
<feature type="compositionally biased region" description="Basic and acidic residues" evidence="1">
    <location>
        <begin position="112"/>
        <end position="122"/>
    </location>
</feature>
<keyword evidence="3" id="KW-1185">Reference proteome</keyword>
<protein>
    <recommendedName>
        <fullName evidence="4">CCHC-type domain-containing protein</fullName>
    </recommendedName>
</protein>
<evidence type="ECO:0000313" key="3">
    <source>
        <dbReference type="Proteomes" id="UP000242188"/>
    </source>
</evidence>
<evidence type="ECO:0000313" key="2">
    <source>
        <dbReference type="EMBL" id="OWF54717.1"/>
    </source>
</evidence>
<sequence>MFSFHSLEIAPRAAVSVSTQVKRLKTEHSYKWKYEGNKVQFGFNTELVEEFEQLQWALEKVKPDYAREITSALKQKVVRRNKLIKIADSSEGGRETVRQYEANPIASDSEDEGRINRAENRAIKRRKVKQSASKKQHSGRGAGYNMGFGGSHGNIQHPFRAPGAGVVFRSISITGNRNTLPSQGSAGGCFSCGSPNYWRNECPSNQRSYLTAAARKAKPE</sequence>
<evidence type="ECO:0000256" key="1">
    <source>
        <dbReference type="SAM" id="MobiDB-lite"/>
    </source>
</evidence>
<reference evidence="2 3" key="1">
    <citation type="journal article" date="2017" name="Nat. Ecol. Evol.">
        <title>Scallop genome provides insights into evolution of bilaterian karyotype and development.</title>
        <authorList>
            <person name="Wang S."/>
            <person name="Zhang J."/>
            <person name="Jiao W."/>
            <person name="Li J."/>
            <person name="Xun X."/>
            <person name="Sun Y."/>
            <person name="Guo X."/>
            <person name="Huan P."/>
            <person name="Dong B."/>
            <person name="Zhang L."/>
            <person name="Hu X."/>
            <person name="Sun X."/>
            <person name="Wang J."/>
            <person name="Zhao C."/>
            <person name="Wang Y."/>
            <person name="Wang D."/>
            <person name="Huang X."/>
            <person name="Wang R."/>
            <person name="Lv J."/>
            <person name="Li Y."/>
            <person name="Zhang Z."/>
            <person name="Liu B."/>
            <person name="Lu W."/>
            <person name="Hui Y."/>
            <person name="Liang J."/>
            <person name="Zhou Z."/>
            <person name="Hou R."/>
            <person name="Li X."/>
            <person name="Liu Y."/>
            <person name="Li H."/>
            <person name="Ning X."/>
            <person name="Lin Y."/>
            <person name="Zhao L."/>
            <person name="Xing Q."/>
            <person name="Dou J."/>
            <person name="Li Y."/>
            <person name="Mao J."/>
            <person name="Guo H."/>
            <person name="Dou H."/>
            <person name="Li T."/>
            <person name="Mu C."/>
            <person name="Jiang W."/>
            <person name="Fu Q."/>
            <person name="Fu X."/>
            <person name="Miao Y."/>
            <person name="Liu J."/>
            <person name="Yu Q."/>
            <person name="Li R."/>
            <person name="Liao H."/>
            <person name="Li X."/>
            <person name="Kong Y."/>
            <person name="Jiang Z."/>
            <person name="Chourrout D."/>
            <person name="Li R."/>
            <person name="Bao Z."/>
        </authorList>
    </citation>
    <scope>NUCLEOTIDE SEQUENCE [LARGE SCALE GENOMIC DNA]</scope>
    <source>
        <strain evidence="2 3">PY_sf001</strain>
    </source>
</reference>
<comment type="caution">
    <text evidence="2">The sequence shown here is derived from an EMBL/GenBank/DDBJ whole genome shotgun (WGS) entry which is preliminary data.</text>
</comment>
<organism evidence="2 3">
    <name type="scientific">Mizuhopecten yessoensis</name>
    <name type="common">Japanese scallop</name>
    <name type="synonym">Patinopecten yessoensis</name>
    <dbReference type="NCBI Taxonomy" id="6573"/>
    <lineage>
        <taxon>Eukaryota</taxon>
        <taxon>Metazoa</taxon>
        <taxon>Spiralia</taxon>
        <taxon>Lophotrochozoa</taxon>
        <taxon>Mollusca</taxon>
        <taxon>Bivalvia</taxon>
        <taxon>Autobranchia</taxon>
        <taxon>Pteriomorphia</taxon>
        <taxon>Pectinida</taxon>
        <taxon>Pectinoidea</taxon>
        <taxon>Pectinidae</taxon>
        <taxon>Mizuhopecten</taxon>
    </lineage>
</organism>
<dbReference type="OrthoDB" id="6154445at2759"/>
<evidence type="ECO:0008006" key="4">
    <source>
        <dbReference type="Google" id="ProtNLM"/>
    </source>
</evidence>